<sequence length="266" mass="27293">MLGMIDTGLSDSVVLVTGAHRNIGREIALAFAEQGAAVAVHYYAGNSSGLPEGVEAGHYVGDARAAEETVARLREAGAPDACAVAGDLGAPDAPRALLDAVEAWLGPAGVLVNNAAHTEVPDGVLDLTAESLHRNYTVNTFAPALLTAELARRSPAGAAVVNISTDAARAFSGQLGYGTSKAALEAFTRAAAIDLGPRGVRVNAVAPGPVQTGWMSPELIDRVLPDIPLRRVGTPRDIADAVVFLASRQATWITGQVIQVAGGHVL</sequence>
<dbReference type="PATRIC" id="fig|408015.6.peg.4060"/>
<dbReference type="PRINTS" id="PR00081">
    <property type="entry name" value="GDHRDH"/>
</dbReference>
<dbReference type="AlphaFoldDB" id="A0A0F7FZ58"/>
<dbReference type="PANTHER" id="PTHR48107:SF7">
    <property type="entry name" value="RE15974P"/>
    <property type="match status" value="1"/>
</dbReference>
<dbReference type="EMBL" id="CP009922">
    <property type="protein sequence ID" value="AKG45394.1"/>
    <property type="molecule type" value="Genomic_DNA"/>
</dbReference>
<evidence type="ECO:0000313" key="3">
    <source>
        <dbReference type="EMBL" id="AKG45394.1"/>
    </source>
</evidence>
<name>A0A0F7FZ58_9ACTN</name>
<keyword evidence="4" id="KW-1185">Reference proteome</keyword>
<gene>
    <name evidence="3" type="ORF">SXIM_40100</name>
</gene>
<dbReference type="KEGG" id="sxi:SXIM_40100"/>
<dbReference type="FunFam" id="3.40.50.720:FF:000084">
    <property type="entry name" value="Short-chain dehydrogenase reductase"/>
    <property type="match status" value="1"/>
</dbReference>
<reference evidence="3" key="1">
    <citation type="submission" date="2019-08" db="EMBL/GenBank/DDBJ databases">
        <title>Complete genome sequence of a mangrove-derived Streptomyces xiamenensis.</title>
        <authorList>
            <person name="Xu J."/>
        </authorList>
    </citation>
    <scope>NUCLEOTIDE SEQUENCE</scope>
    <source>
        <strain evidence="3">318</strain>
    </source>
</reference>
<proteinExistence type="inferred from homology"/>
<dbReference type="PANTHER" id="PTHR48107">
    <property type="entry name" value="NADPH-DEPENDENT ALDEHYDE REDUCTASE-LIKE PROTEIN, CHLOROPLASTIC-RELATED"/>
    <property type="match status" value="1"/>
</dbReference>
<keyword evidence="2" id="KW-0560">Oxidoreductase</keyword>
<comment type="similarity">
    <text evidence="1">Belongs to the short-chain dehydrogenases/reductases (SDR) family.</text>
</comment>
<dbReference type="GO" id="GO:0016614">
    <property type="term" value="F:oxidoreductase activity, acting on CH-OH group of donors"/>
    <property type="evidence" value="ECO:0007669"/>
    <property type="project" value="UniProtKB-ARBA"/>
</dbReference>
<evidence type="ECO:0000256" key="1">
    <source>
        <dbReference type="ARBA" id="ARBA00006484"/>
    </source>
</evidence>
<dbReference type="InterPro" id="IPR036291">
    <property type="entry name" value="NAD(P)-bd_dom_sf"/>
</dbReference>
<dbReference type="STRING" id="408015.SXIM_40100"/>
<dbReference type="Gene3D" id="3.40.50.720">
    <property type="entry name" value="NAD(P)-binding Rossmann-like Domain"/>
    <property type="match status" value="1"/>
</dbReference>
<dbReference type="Proteomes" id="UP000034034">
    <property type="component" value="Chromosome"/>
</dbReference>
<accession>A0A0F7FZ58</accession>
<organism evidence="3 4">
    <name type="scientific">Streptomyces xiamenensis</name>
    <dbReference type="NCBI Taxonomy" id="408015"/>
    <lineage>
        <taxon>Bacteria</taxon>
        <taxon>Bacillati</taxon>
        <taxon>Actinomycetota</taxon>
        <taxon>Actinomycetes</taxon>
        <taxon>Kitasatosporales</taxon>
        <taxon>Streptomycetaceae</taxon>
        <taxon>Streptomyces</taxon>
    </lineage>
</organism>
<evidence type="ECO:0000313" key="4">
    <source>
        <dbReference type="Proteomes" id="UP000034034"/>
    </source>
</evidence>
<dbReference type="InterPro" id="IPR020904">
    <property type="entry name" value="Sc_DH/Rdtase_CS"/>
</dbReference>
<dbReference type="InterPro" id="IPR002347">
    <property type="entry name" value="SDR_fam"/>
</dbReference>
<dbReference type="SUPFAM" id="SSF51735">
    <property type="entry name" value="NAD(P)-binding Rossmann-fold domains"/>
    <property type="match status" value="1"/>
</dbReference>
<dbReference type="Pfam" id="PF13561">
    <property type="entry name" value="adh_short_C2"/>
    <property type="match status" value="1"/>
</dbReference>
<evidence type="ECO:0000256" key="2">
    <source>
        <dbReference type="ARBA" id="ARBA00023002"/>
    </source>
</evidence>
<dbReference type="PRINTS" id="PR00080">
    <property type="entry name" value="SDRFAMILY"/>
</dbReference>
<protein>
    <submittedName>
        <fullName evidence="3">Short-chain dehydrogenase/reductase SDR</fullName>
    </submittedName>
</protein>
<dbReference type="PROSITE" id="PS00061">
    <property type="entry name" value="ADH_SHORT"/>
    <property type="match status" value="1"/>
</dbReference>
<dbReference type="HOGENOM" id="CLU_010194_1_3_11"/>